<sequence length="395" mass="42297">MTFNITILLILGGGWLSGRLFTRIKLPSVLGMTLLGVFISIFLKEQIPPVLWDIAPFLKSLALIVILLRAGLGIKKSVLKKVGRAALFMAFVPCLFEGLSLTFLFYYLSPFDFLTSALTASLLSAVSPAVVVPSMLNLKDAGFGKKREVPTLVLAGASLDDVFAITLFTLFLGLLTGEGSGLGSTLLSIPISIIGGIISGLVIGLLLSFYFKKYHDRLKGTEKALVLLTISLFLFQVGEWLHIAALLGVMTAGFVVLEKAEHAAHETARQLNGAWVFAEIILFVIIGSSVDVEVAMEAGFMGVFIILGGLVFRSLGVYVATIGSGLSFKERLFCIISYLPKATVQAALGAVALERGLPYGKEILAYAVMAIILTAPLGLIGINILGPKLLKKEFL</sequence>
<dbReference type="PANTHER" id="PTHR31102">
    <property type="match status" value="1"/>
</dbReference>
<accession>A0A5C1QDD7</accession>
<evidence type="ECO:0000256" key="2">
    <source>
        <dbReference type="ARBA" id="ARBA00022692"/>
    </source>
</evidence>
<dbReference type="InterPro" id="IPR051843">
    <property type="entry name" value="CPA1_transporter"/>
</dbReference>
<feature type="transmembrane region" description="Helical" evidence="5">
    <location>
        <begin position="55"/>
        <end position="74"/>
    </location>
</feature>
<dbReference type="Pfam" id="PF00999">
    <property type="entry name" value="Na_H_Exchanger"/>
    <property type="match status" value="1"/>
</dbReference>
<reference evidence="7 8" key="2">
    <citation type="submission" date="2019-09" db="EMBL/GenBank/DDBJ databases">
        <title>Complete Genome Sequence and Methylome Analysis of free living Spirochaetas.</title>
        <authorList>
            <person name="Leshcheva N."/>
            <person name="Mikheeva N."/>
        </authorList>
    </citation>
    <scope>NUCLEOTIDE SEQUENCE [LARGE SCALE GENOMIC DNA]</scope>
    <source>
        <strain evidence="7 8">P</strain>
    </source>
</reference>
<dbReference type="InterPro" id="IPR006153">
    <property type="entry name" value="Cation/H_exchanger_TM"/>
</dbReference>
<dbReference type="GO" id="GO:1902600">
    <property type="term" value="P:proton transmembrane transport"/>
    <property type="evidence" value="ECO:0007669"/>
    <property type="project" value="InterPro"/>
</dbReference>
<feature type="domain" description="Cation/H+ exchanger transmembrane" evidence="6">
    <location>
        <begin position="14"/>
        <end position="376"/>
    </location>
</feature>
<evidence type="ECO:0000256" key="5">
    <source>
        <dbReference type="SAM" id="Phobius"/>
    </source>
</evidence>
<feature type="transmembrane region" description="Helical" evidence="5">
    <location>
        <begin position="272"/>
        <end position="292"/>
    </location>
</feature>
<dbReference type="PANTHER" id="PTHR31102:SF1">
    <property type="entry name" value="CATION_H+ EXCHANGER DOMAIN-CONTAINING PROTEIN"/>
    <property type="match status" value="1"/>
</dbReference>
<feature type="transmembrane region" description="Helical" evidence="5">
    <location>
        <begin position="86"/>
        <end position="107"/>
    </location>
</feature>
<reference evidence="7 8" key="1">
    <citation type="submission" date="2019-02" db="EMBL/GenBank/DDBJ databases">
        <authorList>
            <person name="Fomenkov A."/>
            <person name="Dubinina G."/>
            <person name="Grabovich M."/>
            <person name="Vincze T."/>
            <person name="Roberts R.J."/>
        </authorList>
    </citation>
    <scope>NUCLEOTIDE SEQUENCE [LARGE SCALE GENOMIC DNA]</scope>
    <source>
        <strain evidence="7 8">P</strain>
    </source>
</reference>
<dbReference type="OrthoDB" id="9790604at2"/>
<evidence type="ECO:0000256" key="3">
    <source>
        <dbReference type="ARBA" id="ARBA00022989"/>
    </source>
</evidence>
<feature type="transmembrane region" description="Helical" evidence="5">
    <location>
        <begin position="220"/>
        <end position="237"/>
    </location>
</feature>
<dbReference type="KEGG" id="sper:EW093_09800"/>
<feature type="transmembrane region" description="Helical" evidence="5">
    <location>
        <begin position="26"/>
        <end position="43"/>
    </location>
</feature>
<keyword evidence="4 5" id="KW-0472">Membrane</keyword>
<dbReference type="GO" id="GO:0016020">
    <property type="term" value="C:membrane"/>
    <property type="evidence" value="ECO:0007669"/>
    <property type="project" value="UniProtKB-SubCell"/>
</dbReference>
<dbReference type="Proteomes" id="UP000323824">
    <property type="component" value="Chromosome"/>
</dbReference>
<feature type="transmembrane region" description="Helical" evidence="5">
    <location>
        <begin position="298"/>
        <end position="320"/>
    </location>
</feature>
<name>A0A5C1QDD7_9SPIO</name>
<evidence type="ECO:0000256" key="1">
    <source>
        <dbReference type="ARBA" id="ARBA00004141"/>
    </source>
</evidence>
<evidence type="ECO:0000313" key="8">
    <source>
        <dbReference type="Proteomes" id="UP000323824"/>
    </source>
</evidence>
<dbReference type="InterPro" id="IPR038770">
    <property type="entry name" value="Na+/solute_symporter_sf"/>
</dbReference>
<evidence type="ECO:0000256" key="4">
    <source>
        <dbReference type="ARBA" id="ARBA00023136"/>
    </source>
</evidence>
<dbReference type="RefSeq" id="WP_149568230.1">
    <property type="nucleotide sequence ID" value="NZ_CP035807.1"/>
</dbReference>
<keyword evidence="3 5" id="KW-1133">Transmembrane helix</keyword>
<dbReference type="Gene3D" id="1.20.1530.20">
    <property type="match status" value="1"/>
</dbReference>
<protein>
    <submittedName>
        <fullName evidence="7">Peptidase</fullName>
    </submittedName>
</protein>
<feature type="transmembrane region" description="Helical" evidence="5">
    <location>
        <begin position="363"/>
        <end position="385"/>
    </location>
</feature>
<feature type="transmembrane region" description="Helical" evidence="5">
    <location>
        <begin position="113"/>
        <end position="132"/>
    </location>
</feature>
<organism evidence="7 8">
    <name type="scientific">Thiospirochaeta perfilievii</name>
    <dbReference type="NCBI Taxonomy" id="252967"/>
    <lineage>
        <taxon>Bacteria</taxon>
        <taxon>Pseudomonadati</taxon>
        <taxon>Spirochaetota</taxon>
        <taxon>Spirochaetia</taxon>
        <taxon>Spirochaetales</taxon>
        <taxon>Spirochaetaceae</taxon>
        <taxon>Thiospirochaeta</taxon>
    </lineage>
</organism>
<evidence type="ECO:0000259" key="6">
    <source>
        <dbReference type="Pfam" id="PF00999"/>
    </source>
</evidence>
<comment type="subcellular location">
    <subcellularLocation>
        <location evidence="1">Membrane</location>
        <topology evidence="1">Multi-pass membrane protein</topology>
    </subcellularLocation>
</comment>
<dbReference type="EMBL" id="CP035807">
    <property type="protein sequence ID" value="QEN04989.1"/>
    <property type="molecule type" value="Genomic_DNA"/>
</dbReference>
<keyword evidence="2 5" id="KW-0812">Transmembrane</keyword>
<keyword evidence="8" id="KW-1185">Reference proteome</keyword>
<gene>
    <name evidence="7" type="ORF">EW093_09800</name>
</gene>
<proteinExistence type="predicted"/>
<feature type="transmembrane region" description="Helical" evidence="5">
    <location>
        <begin position="152"/>
        <end position="175"/>
    </location>
</feature>
<feature type="transmembrane region" description="Helical" evidence="5">
    <location>
        <begin position="187"/>
        <end position="211"/>
    </location>
</feature>
<evidence type="ECO:0000313" key="7">
    <source>
        <dbReference type="EMBL" id="QEN04989.1"/>
    </source>
</evidence>
<dbReference type="GO" id="GO:0015297">
    <property type="term" value="F:antiporter activity"/>
    <property type="evidence" value="ECO:0007669"/>
    <property type="project" value="InterPro"/>
</dbReference>
<dbReference type="AlphaFoldDB" id="A0A5C1QDD7"/>